<accession>A0A1B6K7Y7</accession>
<evidence type="ECO:0000313" key="2">
    <source>
        <dbReference type="EMBL" id="JAT07560.1"/>
    </source>
</evidence>
<gene>
    <name evidence="2" type="ORF">g.496</name>
</gene>
<organism evidence="2">
    <name type="scientific">Homalodisca liturata</name>
    <dbReference type="NCBI Taxonomy" id="320908"/>
    <lineage>
        <taxon>Eukaryota</taxon>
        <taxon>Metazoa</taxon>
        <taxon>Ecdysozoa</taxon>
        <taxon>Arthropoda</taxon>
        <taxon>Hexapoda</taxon>
        <taxon>Insecta</taxon>
        <taxon>Pterygota</taxon>
        <taxon>Neoptera</taxon>
        <taxon>Paraneoptera</taxon>
        <taxon>Hemiptera</taxon>
        <taxon>Auchenorrhyncha</taxon>
        <taxon>Membracoidea</taxon>
        <taxon>Cicadellidae</taxon>
        <taxon>Cicadellinae</taxon>
        <taxon>Proconiini</taxon>
        <taxon>Homalodisca</taxon>
    </lineage>
</organism>
<name>A0A1B6K7Y7_9HEMI</name>
<dbReference type="EMBL" id="GECU01000147">
    <property type="protein sequence ID" value="JAT07560.1"/>
    <property type="molecule type" value="Transcribed_RNA"/>
</dbReference>
<dbReference type="AlphaFoldDB" id="A0A1B6K7Y7"/>
<sequence length="157" mass="18359">TSSVLERAKIFHKSDGHSSLPYRSEPSLRLLNVYLNNKKPVTESKFRSLDREITSNRSSRSQSPIYTRSRHYEFLEKIDKFDRLNNIWDKSNGYYSPTDSRSRSPEVFKERSSSEPPRASPTDEMDHVETFGNISNAHWDYDNMSPNHSRSPSCRRI</sequence>
<feature type="compositionally biased region" description="Basic and acidic residues" evidence="1">
    <location>
        <begin position="100"/>
        <end position="113"/>
    </location>
</feature>
<reference evidence="2" key="1">
    <citation type="submission" date="2015-11" db="EMBL/GenBank/DDBJ databases">
        <title>De novo transcriptome assembly of four potential Pierce s Disease insect vectors from Arizona vineyards.</title>
        <authorList>
            <person name="Tassone E.E."/>
        </authorList>
    </citation>
    <scope>NUCLEOTIDE SEQUENCE</scope>
</reference>
<evidence type="ECO:0000256" key="1">
    <source>
        <dbReference type="SAM" id="MobiDB-lite"/>
    </source>
</evidence>
<feature type="compositionally biased region" description="Polar residues" evidence="1">
    <location>
        <begin position="144"/>
        <end position="157"/>
    </location>
</feature>
<feature type="region of interest" description="Disordered" evidence="1">
    <location>
        <begin position="89"/>
        <end position="157"/>
    </location>
</feature>
<feature type="non-terminal residue" evidence="2">
    <location>
        <position position="1"/>
    </location>
</feature>
<proteinExistence type="predicted"/>
<feature type="non-terminal residue" evidence="2">
    <location>
        <position position="157"/>
    </location>
</feature>
<protein>
    <submittedName>
        <fullName evidence="2">Uncharacterized protein</fullName>
    </submittedName>
</protein>